<keyword evidence="4" id="KW-0539">Nucleus</keyword>
<dbReference type="FunFam" id="4.10.280.10:FF:000116">
    <property type="entry name" value="Putative HLH transcription factor"/>
    <property type="match status" value="1"/>
</dbReference>
<feature type="compositionally biased region" description="Low complexity" evidence="6">
    <location>
        <begin position="153"/>
        <end position="162"/>
    </location>
</feature>
<keyword evidence="3" id="KW-0804">Transcription</keyword>
<dbReference type="Gene3D" id="4.10.280.10">
    <property type="entry name" value="Helix-loop-helix DNA-binding domain"/>
    <property type="match status" value="1"/>
</dbReference>
<feature type="region of interest" description="Disordered" evidence="6">
    <location>
        <begin position="1"/>
        <end position="55"/>
    </location>
</feature>
<feature type="domain" description="BHLH" evidence="7">
    <location>
        <begin position="207"/>
        <end position="281"/>
    </location>
</feature>
<comment type="subcellular location">
    <subcellularLocation>
        <location evidence="1">Nucleus</location>
    </subcellularLocation>
</comment>
<dbReference type="CDD" id="cd11399">
    <property type="entry name" value="bHLHzip_scHMS1_like"/>
    <property type="match status" value="1"/>
</dbReference>
<dbReference type="SMART" id="SM00353">
    <property type="entry name" value="HLH"/>
    <property type="match status" value="1"/>
</dbReference>
<evidence type="ECO:0000256" key="5">
    <source>
        <dbReference type="SAM" id="Coils"/>
    </source>
</evidence>
<dbReference type="InterPro" id="IPR036638">
    <property type="entry name" value="HLH_DNA-bd_sf"/>
</dbReference>
<feature type="coiled-coil region" evidence="5">
    <location>
        <begin position="271"/>
        <end position="305"/>
    </location>
</feature>
<dbReference type="InterPro" id="IPR019006">
    <property type="entry name" value="Sre1_C"/>
</dbReference>
<dbReference type="Pfam" id="PF00010">
    <property type="entry name" value="HLH"/>
    <property type="match status" value="1"/>
</dbReference>
<evidence type="ECO:0000259" key="7">
    <source>
        <dbReference type="PROSITE" id="PS50888"/>
    </source>
</evidence>
<dbReference type="SUPFAM" id="SSF47459">
    <property type="entry name" value="HLH, helix-loop-helix DNA-binding domain"/>
    <property type="match status" value="1"/>
</dbReference>
<dbReference type="GO" id="GO:0046983">
    <property type="term" value="F:protein dimerization activity"/>
    <property type="evidence" value="ECO:0007669"/>
    <property type="project" value="InterPro"/>
</dbReference>
<organism evidence="8 9">
    <name type="scientific">Conoideocrella luteorostrata</name>
    <dbReference type="NCBI Taxonomy" id="1105319"/>
    <lineage>
        <taxon>Eukaryota</taxon>
        <taxon>Fungi</taxon>
        <taxon>Dikarya</taxon>
        <taxon>Ascomycota</taxon>
        <taxon>Pezizomycotina</taxon>
        <taxon>Sordariomycetes</taxon>
        <taxon>Hypocreomycetidae</taxon>
        <taxon>Hypocreales</taxon>
        <taxon>Clavicipitaceae</taxon>
        <taxon>Conoideocrella</taxon>
    </lineage>
</organism>
<dbReference type="PROSITE" id="PS50888">
    <property type="entry name" value="BHLH"/>
    <property type="match status" value="1"/>
</dbReference>
<dbReference type="PANTHER" id="PTHR47336:SF2">
    <property type="entry name" value="TRANSCRIPTION FACTOR HMS1-RELATED"/>
    <property type="match status" value="1"/>
</dbReference>
<reference evidence="8" key="1">
    <citation type="submission" date="2023-06" db="EMBL/GenBank/DDBJ databases">
        <title>Conoideocrella luteorostrata (Hypocreales: Clavicipitaceae), a potential biocontrol fungus for elongate hemlock scale in United States Christmas tree production areas.</title>
        <authorList>
            <person name="Barrett H."/>
            <person name="Lovett B."/>
            <person name="Macias A.M."/>
            <person name="Stajich J.E."/>
            <person name="Kasson M.T."/>
        </authorList>
    </citation>
    <scope>NUCLEOTIDE SEQUENCE</scope>
    <source>
        <strain evidence="8">ARSEF 14590</strain>
    </source>
</reference>
<evidence type="ECO:0000313" key="9">
    <source>
        <dbReference type="Proteomes" id="UP001251528"/>
    </source>
</evidence>
<keyword evidence="9" id="KW-1185">Reference proteome</keyword>
<evidence type="ECO:0000256" key="4">
    <source>
        <dbReference type="ARBA" id="ARBA00023242"/>
    </source>
</evidence>
<dbReference type="PANTHER" id="PTHR47336">
    <property type="entry name" value="TRANSCRIPTION FACTOR HMS1-RELATED"/>
    <property type="match status" value="1"/>
</dbReference>
<dbReference type="AlphaFoldDB" id="A0AAJ0CD93"/>
<sequence length="971" mass="106951">MAEEGTANRYRFDDPPTFGFMNDPGAATDASADPTHAQTHTGRQQFYPPSTSTWDFRTHPAYDNVNIGTTTAPSTQPGVAATPWALPLFDQPQDGTFNFDGFTPADVNSNVMFGAPNPESLDNTKKPAVAAMSPALHQKLKNIAMPAHLQYNSPKSASSPESAKSEFKTGILSSPEQVDPANNDTRKRKVSSETDDDDDVDDEDKPVKKTAHNMIEKRYRTNINDKIAALRDSVPSLRIMSKSARGEDTTEDREELHGLTPAHKLNKATVLSKATEYIRHLEKRNNRLMEENAAMQNRINAFEKLFMNGAMHGSMSPMQHPPTPMQYPRDGGHQFNGSPMPTPQPGGNPASAGMIHVPDELKQIISAQMAVGQPYPVPQQTFRGSNPGVIRQQQLQQQQQAQQNGWLQGNPYFGKLMVGSLAGLMFIEAMRESERSNEEPQGRGLFVLPMQLLRSIASSLDGNLMGYHALSSLKGMLLLGTFLWVFVPSLFANREAKGKKSQGMPLGRAPSLASSIDIRRQAWLTAIQTVWVPRHNFFLEAAALILKTMKLSLRNAIGTQSFQMLTGLTQEQEAARIKAWTIALDSQLAGGDADVCTSRLMLTLLASGTLPSTPTQLMLKALHIRVLLWHLTSNNMIQVGTNAIAAKMARSRWHEARDASQHQIRRRDLKNSSEQREAELPDHLLALLEQDCDDVLSPQVIQRAHNLCFNMETTYNVTLPIDGMDNVVEDQAISSPLDAVAAWWSTEVLHRVLTDSLDKEAEPETDTLEHIDVAISVSPAGSYSHIRALMARAVLVEKSRDAHTEAAEKALNSDIKSGVTTSPLPNLIVGHGPNDLSPDYFVALYCAKAISILNRVSQTPNAVLQNMDALGDIVRPKNTSRMSLLGFTSVMELMEHLLQQEKRDGTVEFVLEKLAATLRLWIGSEYATSSGVDSQLRQHVVERCLAVTKDLVGMEIDAGYGSMSEDEALHE</sequence>
<evidence type="ECO:0000256" key="3">
    <source>
        <dbReference type="ARBA" id="ARBA00023163"/>
    </source>
</evidence>
<evidence type="ECO:0000313" key="8">
    <source>
        <dbReference type="EMBL" id="KAK2590960.1"/>
    </source>
</evidence>
<name>A0AAJ0CD93_9HYPO</name>
<dbReference type="Proteomes" id="UP001251528">
    <property type="component" value="Unassembled WGS sequence"/>
</dbReference>
<evidence type="ECO:0000256" key="2">
    <source>
        <dbReference type="ARBA" id="ARBA00023015"/>
    </source>
</evidence>
<evidence type="ECO:0000256" key="1">
    <source>
        <dbReference type="ARBA" id="ARBA00004123"/>
    </source>
</evidence>
<dbReference type="GO" id="GO:0005634">
    <property type="term" value="C:nucleus"/>
    <property type="evidence" value="ECO:0007669"/>
    <property type="project" value="UniProtKB-SubCell"/>
</dbReference>
<comment type="caution">
    <text evidence="8">The sequence shown here is derived from an EMBL/GenBank/DDBJ whole genome shotgun (WGS) entry which is preliminary data.</text>
</comment>
<proteinExistence type="predicted"/>
<gene>
    <name evidence="8" type="primary">CPH2</name>
    <name evidence="8" type="ORF">QQS21_011356</name>
</gene>
<dbReference type="Pfam" id="PF09427">
    <property type="entry name" value="DUF2014"/>
    <property type="match status" value="1"/>
</dbReference>
<dbReference type="InterPro" id="IPR011598">
    <property type="entry name" value="bHLH_dom"/>
</dbReference>
<dbReference type="GO" id="GO:0032933">
    <property type="term" value="P:SREBP signaling pathway"/>
    <property type="evidence" value="ECO:0007669"/>
    <property type="project" value="InterPro"/>
</dbReference>
<feature type="region of interest" description="Disordered" evidence="6">
    <location>
        <begin position="151"/>
        <end position="213"/>
    </location>
</feature>
<dbReference type="GO" id="GO:0003690">
    <property type="term" value="F:double-stranded DNA binding"/>
    <property type="evidence" value="ECO:0007669"/>
    <property type="project" value="UniProtKB-ARBA"/>
</dbReference>
<feature type="compositionally biased region" description="Polar residues" evidence="6">
    <location>
        <begin position="36"/>
        <end position="55"/>
    </location>
</feature>
<feature type="compositionally biased region" description="Polar residues" evidence="6">
    <location>
        <begin position="171"/>
        <end position="183"/>
    </location>
</feature>
<keyword evidence="2" id="KW-0805">Transcription regulation</keyword>
<dbReference type="GO" id="GO:0016020">
    <property type="term" value="C:membrane"/>
    <property type="evidence" value="ECO:0007669"/>
    <property type="project" value="UniProtKB-ARBA"/>
</dbReference>
<evidence type="ECO:0000256" key="6">
    <source>
        <dbReference type="SAM" id="MobiDB-lite"/>
    </source>
</evidence>
<accession>A0AAJ0CD93</accession>
<dbReference type="EMBL" id="JASWJB010000378">
    <property type="protein sequence ID" value="KAK2590960.1"/>
    <property type="molecule type" value="Genomic_DNA"/>
</dbReference>
<keyword evidence="5" id="KW-0175">Coiled coil</keyword>
<protein>
    <submittedName>
        <fullName evidence="8">Clr6 histone deacetylase associated PHD protein-2 Cph2</fullName>
    </submittedName>
</protein>
<dbReference type="InterPro" id="IPR052099">
    <property type="entry name" value="Regulatory_TF_Diverse"/>
</dbReference>
<dbReference type="GO" id="GO:0045944">
    <property type="term" value="P:positive regulation of transcription by RNA polymerase II"/>
    <property type="evidence" value="ECO:0007669"/>
    <property type="project" value="InterPro"/>
</dbReference>
<feature type="compositionally biased region" description="Acidic residues" evidence="6">
    <location>
        <begin position="193"/>
        <end position="204"/>
    </location>
</feature>